<feature type="chain" id="PRO_5004819581" evidence="1">
    <location>
        <begin position="20"/>
        <end position="151"/>
    </location>
</feature>
<accession>W2LE86</accession>
<dbReference type="EMBL" id="KI679242">
    <property type="protein sequence ID" value="ETL94985.1"/>
    <property type="molecule type" value="Genomic_DNA"/>
</dbReference>
<sequence length="151" mass="15930">MRAILSVLVGSLGIQLTAAILNGQVVSPDTKTYATGVRTRDGDSYCGGALRSSSHILTTALTTTSVLLWLGRIIAKSSEQFRHPDVGFAHVKLPKANDSGINPGMLALSIGWGVTINSLLAAVSNELRSDAVEVWNNGDCKKVLRLDGAID</sequence>
<proteinExistence type="predicted"/>
<protein>
    <submittedName>
        <fullName evidence="2">Uncharacterized protein</fullName>
    </submittedName>
</protein>
<dbReference type="AlphaFoldDB" id="W2LE86"/>
<organism evidence="2">
    <name type="scientific">Phytophthora nicotianae</name>
    <name type="common">Potato buckeye rot agent</name>
    <name type="synonym">Phytophthora parasitica</name>
    <dbReference type="NCBI Taxonomy" id="4792"/>
    <lineage>
        <taxon>Eukaryota</taxon>
        <taxon>Sar</taxon>
        <taxon>Stramenopiles</taxon>
        <taxon>Oomycota</taxon>
        <taxon>Peronosporomycetes</taxon>
        <taxon>Peronosporales</taxon>
        <taxon>Peronosporaceae</taxon>
        <taxon>Phytophthora</taxon>
    </lineage>
</organism>
<evidence type="ECO:0000256" key="1">
    <source>
        <dbReference type="SAM" id="SignalP"/>
    </source>
</evidence>
<evidence type="ECO:0000313" key="2">
    <source>
        <dbReference type="EMBL" id="ETL94985.1"/>
    </source>
</evidence>
<feature type="signal peptide" evidence="1">
    <location>
        <begin position="1"/>
        <end position="19"/>
    </location>
</feature>
<reference evidence="2" key="1">
    <citation type="submission" date="2013-11" db="EMBL/GenBank/DDBJ databases">
        <title>The Genome Sequence of Phytophthora parasitica CHvinca01.</title>
        <authorList>
            <consortium name="The Broad Institute Genomics Platform"/>
            <person name="Russ C."/>
            <person name="Tyler B."/>
            <person name="Panabieres F."/>
            <person name="Shan W."/>
            <person name="Tripathy S."/>
            <person name="Grunwald N."/>
            <person name="Machado M."/>
            <person name="Johnson C.S."/>
            <person name="Arredondo F."/>
            <person name="Hong C."/>
            <person name="Coffey M."/>
            <person name="Young S.K."/>
            <person name="Zeng Q."/>
            <person name="Gargeya S."/>
            <person name="Fitzgerald M."/>
            <person name="Abouelleil A."/>
            <person name="Alvarado L."/>
            <person name="Chapman S.B."/>
            <person name="Gainer-Dewar J."/>
            <person name="Goldberg J."/>
            <person name="Griggs A."/>
            <person name="Gujja S."/>
            <person name="Hansen M."/>
            <person name="Howarth C."/>
            <person name="Imamovic A."/>
            <person name="Ireland A."/>
            <person name="Larimer J."/>
            <person name="McCowan C."/>
            <person name="Murphy C."/>
            <person name="Pearson M."/>
            <person name="Poon T.W."/>
            <person name="Priest M."/>
            <person name="Roberts A."/>
            <person name="Saif S."/>
            <person name="Shea T."/>
            <person name="Sykes S."/>
            <person name="Wortman J."/>
            <person name="Nusbaum C."/>
            <person name="Birren B."/>
        </authorList>
    </citation>
    <scope>NUCLEOTIDE SEQUENCE [LARGE SCALE GENOMIC DNA]</scope>
    <source>
        <strain evidence="2">CHvinca01</strain>
    </source>
</reference>
<gene>
    <name evidence="2" type="ORF">L917_07138</name>
</gene>
<dbReference type="Proteomes" id="UP000054423">
    <property type="component" value="Unassembled WGS sequence"/>
</dbReference>
<keyword evidence="1" id="KW-0732">Signal</keyword>
<name>W2LE86_PHYNI</name>
<dbReference type="InterPro" id="IPR009003">
    <property type="entry name" value="Peptidase_S1_PA"/>
</dbReference>
<dbReference type="SUPFAM" id="SSF50494">
    <property type="entry name" value="Trypsin-like serine proteases"/>
    <property type="match status" value="1"/>
</dbReference>